<evidence type="ECO:0000313" key="1">
    <source>
        <dbReference type="EMBL" id="EJW98705.1"/>
    </source>
</evidence>
<proteinExistence type="predicted"/>
<dbReference type="EMBL" id="AMCI01004141">
    <property type="protein sequence ID" value="EJW98705.1"/>
    <property type="molecule type" value="Genomic_DNA"/>
</dbReference>
<accession>J9CFC8</accession>
<organism evidence="1">
    <name type="scientific">gut metagenome</name>
    <dbReference type="NCBI Taxonomy" id="749906"/>
    <lineage>
        <taxon>unclassified sequences</taxon>
        <taxon>metagenomes</taxon>
        <taxon>organismal metagenomes</taxon>
    </lineage>
</organism>
<gene>
    <name evidence="1" type="ORF">EVA_13185</name>
</gene>
<reference evidence="1" key="1">
    <citation type="journal article" date="2012" name="PLoS ONE">
        <title>Gene sets for utilization of primary and secondary nutrition supplies in the distal gut of endangered iberian lynx.</title>
        <authorList>
            <person name="Alcaide M."/>
            <person name="Messina E."/>
            <person name="Richter M."/>
            <person name="Bargiela R."/>
            <person name="Peplies J."/>
            <person name="Huws S.A."/>
            <person name="Newbold C.J."/>
            <person name="Golyshin P.N."/>
            <person name="Simon M.A."/>
            <person name="Lopez G."/>
            <person name="Yakimov M.M."/>
            <person name="Ferrer M."/>
        </authorList>
    </citation>
    <scope>NUCLEOTIDE SEQUENCE</scope>
</reference>
<name>J9CFC8_9ZZZZ</name>
<sequence length="65" mass="6597">MVGFLLEKGSLCTSFGIEHLSEKVNIPAGGSTGIVVPVDLIAVNACQPSLRGKIESRGVGPSGCV</sequence>
<dbReference type="AlphaFoldDB" id="J9CFC8"/>
<protein>
    <submittedName>
        <fullName evidence="1">Uncharacterized protein</fullName>
    </submittedName>
</protein>
<comment type="caution">
    <text evidence="1">The sequence shown here is derived from an EMBL/GenBank/DDBJ whole genome shotgun (WGS) entry which is preliminary data.</text>
</comment>